<keyword evidence="4 7" id="KW-0812">Transmembrane</keyword>
<dbReference type="PANTHER" id="PTHR34582:SF6">
    <property type="entry name" value="UPF0702 TRANSMEMBRANE PROTEIN YCAP"/>
    <property type="match status" value="1"/>
</dbReference>
<comment type="similarity">
    <text evidence="2">Belongs to the UPF0702 family.</text>
</comment>
<evidence type="ECO:0000256" key="5">
    <source>
        <dbReference type="ARBA" id="ARBA00022989"/>
    </source>
</evidence>
<evidence type="ECO:0000256" key="3">
    <source>
        <dbReference type="ARBA" id="ARBA00022475"/>
    </source>
</evidence>
<keyword evidence="3" id="KW-1003">Cell membrane</keyword>
<proteinExistence type="inferred from homology"/>
<evidence type="ECO:0000256" key="7">
    <source>
        <dbReference type="SAM" id="Phobius"/>
    </source>
</evidence>
<keyword evidence="6 7" id="KW-0472">Membrane</keyword>
<dbReference type="Gene3D" id="3.30.240.20">
    <property type="entry name" value="bsu07140 like domains"/>
    <property type="match status" value="2"/>
</dbReference>
<feature type="transmembrane region" description="Helical" evidence="7">
    <location>
        <begin position="55"/>
        <end position="76"/>
    </location>
</feature>
<dbReference type="PANTHER" id="PTHR34582">
    <property type="entry name" value="UPF0702 TRANSMEMBRANE PROTEIN YCAP"/>
    <property type="match status" value="1"/>
</dbReference>
<sequence length="225" mass="25483">MLVLIIRTTILYLVIVVALRLMGKRQISELQPSELVTTLLISNIVSLPIENTDIPLLAGILPILLIICFEVFLSFFSLKSRGFRKLVTGSPVVVIREGKIVQQELKTLRMTVEDLMEELRLKDIFKLEDVYYAIVETNGQMSVLPRYCVTPVNNKDMQLQGSDDSPDIVLVSDGKMLYHNMQEIGVSSDFILEKAGASNCRVEDIFLLTCDDHRNIKLVKKEQVK</sequence>
<evidence type="ECO:0000256" key="4">
    <source>
        <dbReference type="ARBA" id="ARBA00022692"/>
    </source>
</evidence>
<gene>
    <name evidence="9" type="primary">yetF</name>
    <name evidence="9" type="ORF">SAMEA3545359_00518</name>
</gene>
<name>A0A1C6GSR5_9FIRM</name>
<dbReference type="InterPro" id="IPR023090">
    <property type="entry name" value="UPF0702_alpha/beta_dom_sf"/>
</dbReference>
<feature type="transmembrane region" description="Helical" evidence="7">
    <location>
        <begin position="6"/>
        <end position="23"/>
    </location>
</feature>
<dbReference type="AlphaFoldDB" id="A0A1C6GSR5"/>
<evidence type="ECO:0000256" key="6">
    <source>
        <dbReference type="ARBA" id="ARBA00023136"/>
    </source>
</evidence>
<evidence type="ECO:0000256" key="1">
    <source>
        <dbReference type="ARBA" id="ARBA00004651"/>
    </source>
</evidence>
<evidence type="ECO:0000313" key="9">
    <source>
        <dbReference type="EMBL" id="SCJ48298.1"/>
    </source>
</evidence>
<comment type="subcellular location">
    <subcellularLocation>
        <location evidence="1">Cell membrane</location>
        <topology evidence="1">Multi-pass membrane protein</topology>
    </subcellularLocation>
</comment>
<evidence type="ECO:0000256" key="2">
    <source>
        <dbReference type="ARBA" id="ARBA00006448"/>
    </source>
</evidence>
<evidence type="ECO:0000259" key="8">
    <source>
        <dbReference type="Pfam" id="PF04239"/>
    </source>
</evidence>
<keyword evidence="5 7" id="KW-1133">Transmembrane helix</keyword>
<dbReference type="Pfam" id="PF04239">
    <property type="entry name" value="DUF421"/>
    <property type="match status" value="1"/>
</dbReference>
<dbReference type="EMBL" id="FMHG01000001">
    <property type="protein sequence ID" value="SCJ48298.1"/>
    <property type="molecule type" value="Genomic_DNA"/>
</dbReference>
<feature type="domain" description="YetF C-terminal" evidence="8">
    <location>
        <begin position="79"/>
        <end position="210"/>
    </location>
</feature>
<accession>A0A1C6GSR5</accession>
<reference evidence="9" key="1">
    <citation type="submission" date="2015-09" db="EMBL/GenBank/DDBJ databases">
        <authorList>
            <consortium name="Pathogen Informatics"/>
        </authorList>
    </citation>
    <scope>NUCLEOTIDE SEQUENCE</scope>
    <source>
        <strain evidence="9">2789STDY5834896</strain>
    </source>
</reference>
<dbReference type="GO" id="GO:0005886">
    <property type="term" value="C:plasma membrane"/>
    <property type="evidence" value="ECO:0007669"/>
    <property type="project" value="UniProtKB-SubCell"/>
</dbReference>
<organism evidence="9">
    <name type="scientific">uncultured Anaerotruncus sp</name>
    <dbReference type="NCBI Taxonomy" id="905011"/>
    <lineage>
        <taxon>Bacteria</taxon>
        <taxon>Bacillati</taxon>
        <taxon>Bacillota</taxon>
        <taxon>Clostridia</taxon>
        <taxon>Eubacteriales</taxon>
        <taxon>Oscillospiraceae</taxon>
        <taxon>Anaerotruncus</taxon>
        <taxon>environmental samples</taxon>
    </lineage>
</organism>
<dbReference type="InterPro" id="IPR007353">
    <property type="entry name" value="DUF421"/>
</dbReference>
<protein>
    <submittedName>
        <fullName evidence="9">Protein of uncharacterized function (DUF421)</fullName>
    </submittedName>
</protein>